<dbReference type="OrthoDB" id="211605at2"/>
<dbReference type="EMBL" id="CP036266">
    <property type="protein sequence ID" value="QDT23735.1"/>
    <property type="molecule type" value="Genomic_DNA"/>
</dbReference>
<proteinExistence type="predicted"/>
<protein>
    <submittedName>
        <fullName evidence="1">Uncharacterized protein</fullName>
    </submittedName>
</protein>
<evidence type="ECO:0000313" key="1">
    <source>
        <dbReference type="EMBL" id="QDT23735.1"/>
    </source>
</evidence>
<sequence>MQISEELVNQVVADVLSTLSRQGQVTQATGSGMTQVRNSSSVILSEKVITADLLAEKAKGQTVIGVTAGAILTPSAKDYLREHKVEIQRATAAASTKAKQGGTWRAIVLSRAGVVEQALTNIEQQTGASWSQELAGSLDEAIQGAVSSLCRADAAGVVLFVSAAEKAACLANRNQKICAAAIQDVNHLRTVVSQMSPNLVCINPEQKSFIELRNLMKAFVSAGTPHPEV</sequence>
<reference evidence="1 2" key="1">
    <citation type="submission" date="2019-02" db="EMBL/GenBank/DDBJ databases">
        <title>Deep-cultivation of Planctomycetes and their phenomic and genomic characterization uncovers novel biology.</title>
        <authorList>
            <person name="Wiegand S."/>
            <person name="Jogler M."/>
            <person name="Boedeker C."/>
            <person name="Pinto D."/>
            <person name="Vollmers J."/>
            <person name="Rivas-Marin E."/>
            <person name="Kohn T."/>
            <person name="Peeters S.H."/>
            <person name="Heuer A."/>
            <person name="Rast P."/>
            <person name="Oberbeckmann S."/>
            <person name="Bunk B."/>
            <person name="Jeske O."/>
            <person name="Meyerdierks A."/>
            <person name="Storesund J.E."/>
            <person name="Kallscheuer N."/>
            <person name="Luecker S."/>
            <person name="Lage O.M."/>
            <person name="Pohl T."/>
            <person name="Merkel B.J."/>
            <person name="Hornburger P."/>
            <person name="Mueller R.-W."/>
            <person name="Bruemmer F."/>
            <person name="Labrenz M."/>
            <person name="Spormann A.M."/>
            <person name="Op den Camp H."/>
            <person name="Overmann J."/>
            <person name="Amann R."/>
            <person name="Jetten M.S.M."/>
            <person name="Mascher T."/>
            <person name="Medema M.H."/>
            <person name="Devos D.P."/>
            <person name="Kaster A.-K."/>
            <person name="Ovreas L."/>
            <person name="Rohde M."/>
            <person name="Galperin M.Y."/>
            <person name="Jogler C."/>
        </authorList>
    </citation>
    <scope>NUCLEOTIDE SEQUENCE [LARGE SCALE GENOMIC DNA]</scope>
    <source>
        <strain evidence="1 2">HG66A1</strain>
    </source>
</reference>
<dbReference type="Proteomes" id="UP000320421">
    <property type="component" value="Chromosome"/>
</dbReference>
<organism evidence="1 2">
    <name type="scientific">Gimesia chilikensis</name>
    <dbReference type="NCBI Taxonomy" id="2605989"/>
    <lineage>
        <taxon>Bacteria</taxon>
        <taxon>Pseudomonadati</taxon>
        <taxon>Planctomycetota</taxon>
        <taxon>Planctomycetia</taxon>
        <taxon>Planctomycetales</taxon>
        <taxon>Planctomycetaceae</taxon>
        <taxon>Gimesia</taxon>
    </lineage>
</organism>
<evidence type="ECO:0000313" key="2">
    <source>
        <dbReference type="Proteomes" id="UP000320421"/>
    </source>
</evidence>
<dbReference type="RefSeq" id="WP_145191583.1">
    <property type="nucleotide sequence ID" value="NZ_CP036266.1"/>
</dbReference>
<dbReference type="AlphaFoldDB" id="A0A517PWH9"/>
<gene>
    <name evidence="1" type="ORF">HG66A1_55590</name>
</gene>
<keyword evidence="2" id="KW-1185">Reference proteome</keyword>
<name>A0A517PWH9_9PLAN</name>
<accession>A0A517PWH9</accession>